<gene>
    <name evidence="1" type="ORF">MRB53_022898</name>
</gene>
<dbReference type="Proteomes" id="UP001234297">
    <property type="component" value="Chromosome 7"/>
</dbReference>
<dbReference type="EMBL" id="CM056815">
    <property type="protein sequence ID" value="KAJ8629575.1"/>
    <property type="molecule type" value="Genomic_DNA"/>
</dbReference>
<reference evidence="1 2" key="1">
    <citation type="journal article" date="2022" name="Hortic Res">
        <title>A haplotype resolved chromosomal level avocado genome allows analysis of novel avocado genes.</title>
        <authorList>
            <person name="Nath O."/>
            <person name="Fletcher S.J."/>
            <person name="Hayward A."/>
            <person name="Shaw L.M."/>
            <person name="Masouleh A.K."/>
            <person name="Furtado A."/>
            <person name="Henry R.J."/>
            <person name="Mitter N."/>
        </authorList>
    </citation>
    <scope>NUCLEOTIDE SEQUENCE [LARGE SCALE GENOMIC DNA]</scope>
    <source>
        <strain evidence="2">cv. Hass</strain>
    </source>
</reference>
<proteinExistence type="predicted"/>
<evidence type="ECO:0000313" key="2">
    <source>
        <dbReference type="Proteomes" id="UP001234297"/>
    </source>
</evidence>
<name>A0ACC2L8A3_PERAE</name>
<keyword evidence="2" id="KW-1185">Reference proteome</keyword>
<protein>
    <submittedName>
        <fullName evidence="1">Uncharacterized protein</fullName>
    </submittedName>
</protein>
<evidence type="ECO:0000313" key="1">
    <source>
        <dbReference type="EMBL" id="KAJ8629575.1"/>
    </source>
</evidence>
<organism evidence="1 2">
    <name type="scientific">Persea americana</name>
    <name type="common">Avocado</name>
    <dbReference type="NCBI Taxonomy" id="3435"/>
    <lineage>
        <taxon>Eukaryota</taxon>
        <taxon>Viridiplantae</taxon>
        <taxon>Streptophyta</taxon>
        <taxon>Embryophyta</taxon>
        <taxon>Tracheophyta</taxon>
        <taxon>Spermatophyta</taxon>
        <taxon>Magnoliopsida</taxon>
        <taxon>Magnoliidae</taxon>
        <taxon>Laurales</taxon>
        <taxon>Lauraceae</taxon>
        <taxon>Persea</taxon>
    </lineage>
</organism>
<sequence>MRENFKRAKGVSKRRSDFWECIRITRISGNVCSFEVGAVLEDAKWQAPYYCFEKKEEKTPKPESFRVPNTTVEGMGHKRVRRGLKGL</sequence>
<comment type="caution">
    <text evidence="1">The sequence shown here is derived from an EMBL/GenBank/DDBJ whole genome shotgun (WGS) entry which is preliminary data.</text>
</comment>
<accession>A0ACC2L8A3</accession>